<gene>
    <name evidence="6" type="ORF">A4V09_16905</name>
</gene>
<keyword evidence="3 4" id="KW-0479">Metal-binding</keyword>
<feature type="domain" description="Hcy-binding" evidence="5">
    <location>
        <begin position="3"/>
        <end position="284"/>
    </location>
</feature>
<dbReference type="KEGG" id="byl:A4V09_16905"/>
<dbReference type="Gene3D" id="3.20.20.330">
    <property type="entry name" value="Homocysteine-binding-like domain"/>
    <property type="match status" value="1"/>
</dbReference>
<evidence type="ECO:0000313" key="6">
    <source>
        <dbReference type="EMBL" id="ANU77279.1"/>
    </source>
</evidence>
<dbReference type="EMBL" id="CP015405">
    <property type="protein sequence ID" value="ANU77279.1"/>
    <property type="molecule type" value="Genomic_DNA"/>
</dbReference>
<dbReference type="GO" id="GO:0032259">
    <property type="term" value="P:methylation"/>
    <property type="evidence" value="ECO:0007669"/>
    <property type="project" value="UniProtKB-KW"/>
</dbReference>
<evidence type="ECO:0000256" key="1">
    <source>
        <dbReference type="ARBA" id="ARBA00022603"/>
    </source>
</evidence>
<dbReference type="InterPro" id="IPR036589">
    <property type="entry name" value="HCY_dom_sf"/>
</dbReference>
<keyword evidence="2 4" id="KW-0808">Transferase</keyword>
<dbReference type="GO" id="GO:0008270">
    <property type="term" value="F:zinc ion binding"/>
    <property type="evidence" value="ECO:0007669"/>
    <property type="project" value="InterPro"/>
</dbReference>
<protein>
    <submittedName>
        <fullName evidence="6">5-methyltetrahydrofolate--homocysteine methyltransferase</fullName>
    </submittedName>
</protein>
<evidence type="ECO:0000256" key="3">
    <source>
        <dbReference type="PIRSR" id="PIRSR037505-2"/>
    </source>
</evidence>
<dbReference type="AlphaFoldDB" id="A0A1C7IFQ1"/>
<dbReference type="Proteomes" id="UP000092574">
    <property type="component" value="Chromosome"/>
</dbReference>
<dbReference type="PROSITE" id="PS50970">
    <property type="entry name" value="HCY"/>
    <property type="match status" value="1"/>
</dbReference>
<dbReference type="InterPro" id="IPR017226">
    <property type="entry name" value="BHMT-like"/>
</dbReference>
<dbReference type="PIRSF" id="PIRSF037505">
    <property type="entry name" value="Betaine_HMT"/>
    <property type="match status" value="1"/>
</dbReference>
<keyword evidence="1 4" id="KW-0489">Methyltransferase</keyword>
<sequence>MTKQEFRELVQAKTLLLDGATGSNLMKEGMPRGVCSEQWVYENPQVLQKLQREYREAGSRVVYAPTFSANRISLANHGLEDKVDELNRGLVRISREAVGEQCYVAGDLTTTGKQDVPYEELFEAYKEQITVLADAGVDLLIAETMLGVDEVMAVLDAAAAVCELPVMCTLTVESDGSLFFGGNIYEAVESLEQMGADAVGINCSTGPDQLVSVVKNIRERVCIPVIVKPNAGMPVIDEKGNPVYSMGAEEFARHMKTLAEAGADIVGGCCGTTPEYIRKLAEVLK</sequence>
<feature type="binding site" evidence="3 4">
    <location>
        <position position="203"/>
    </location>
    <ligand>
        <name>Zn(2+)</name>
        <dbReference type="ChEBI" id="CHEBI:29105"/>
    </ligand>
</feature>
<dbReference type="Pfam" id="PF02574">
    <property type="entry name" value="S-methyl_trans"/>
    <property type="match status" value="1"/>
</dbReference>
<keyword evidence="7" id="KW-1185">Reference proteome</keyword>
<name>A0A1C7IFQ1_9FIRM</name>
<feature type="binding site" evidence="3 4">
    <location>
        <position position="270"/>
    </location>
    <ligand>
        <name>Zn(2+)</name>
        <dbReference type="ChEBI" id="CHEBI:29105"/>
    </ligand>
</feature>
<feature type="binding site" evidence="3 4">
    <location>
        <position position="269"/>
    </location>
    <ligand>
        <name>Zn(2+)</name>
        <dbReference type="ChEBI" id="CHEBI:29105"/>
    </ligand>
</feature>
<dbReference type="STRING" id="1796616.A4V09_16905"/>
<comment type="cofactor">
    <cofactor evidence="3">
        <name>Zn(2+)</name>
        <dbReference type="ChEBI" id="CHEBI:29105"/>
    </cofactor>
    <text evidence="3">Binds 1 zinc ion per subunit.</text>
</comment>
<dbReference type="OrthoDB" id="9803687at2"/>
<evidence type="ECO:0000313" key="7">
    <source>
        <dbReference type="Proteomes" id="UP000092574"/>
    </source>
</evidence>
<evidence type="ECO:0000256" key="4">
    <source>
        <dbReference type="PROSITE-ProRule" id="PRU00333"/>
    </source>
</evidence>
<dbReference type="InterPro" id="IPR003726">
    <property type="entry name" value="HCY_dom"/>
</dbReference>
<proteinExistence type="predicted"/>
<dbReference type="PANTHER" id="PTHR11103">
    <property type="entry name" value="SLR1189 PROTEIN"/>
    <property type="match status" value="1"/>
</dbReference>
<dbReference type="RefSeq" id="WP_065543408.1">
    <property type="nucleotide sequence ID" value="NZ_CP015405.2"/>
</dbReference>
<dbReference type="PANTHER" id="PTHR11103:SF18">
    <property type="entry name" value="SLR1189 PROTEIN"/>
    <property type="match status" value="1"/>
</dbReference>
<keyword evidence="3 4" id="KW-0862">Zinc</keyword>
<accession>A0A1C7IFQ1</accession>
<organism evidence="6 7">
    <name type="scientific">Blautia pseudococcoides</name>
    <dbReference type="NCBI Taxonomy" id="1796616"/>
    <lineage>
        <taxon>Bacteria</taxon>
        <taxon>Bacillati</taxon>
        <taxon>Bacillota</taxon>
        <taxon>Clostridia</taxon>
        <taxon>Lachnospirales</taxon>
        <taxon>Lachnospiraceae</taxon>
        <taxon>Blautia</taxon>
    </lineage>
</organism>
<evidence type="ECO:0000256" key="2">
    <source>
        <dbReference type="ARBA" id="ARBA00022679"/>
    </source>
</evidence>
<reference evidence="6" key="1">
    <citation type="submission" date="2017-04" db="EMBL/GenBank/DDBJ databases">
        <title>Complete Genome Sequences of Twelve Strains of a Stable Defined Moderately Diverse Mouse Microbiota 2 (sDMDMm2).</title>
        <authorList>
            <person name="Uchimura Y."/>
            <person name="Wyss M."/>
            <person name="Brugiroux S."/>
            <person name="Limenitakis J.P."/>
            <person name="Stecher B."/>
            <person name="McCoy K.D."/>
            <person name="Macpherson A.J."/>
        </authorList>
    </citation>
    <scope>NUCLEOTIDE SEQUENCE</scope>
    <source>
        <strain evidence="6">YL58</strain>
    </source>
</reference>
<dbReference type="GO" id="GO:0008168">
    <property type="term" value="F:methyltransferase activity"/>
    <property type="evidence" value="ECO:0007669"/>
    <property type="project" value="UniProtKB-UniRule"/>
</dbReference>
<dbReference type="SUPFAM" id="SSF82282">
    <property type="entry name" value="Homocysteine S-methyltransferase"/>
    <property type="match status" value="1"/>
</dbReference>
<evidence type="ECO:0000259" key="5">
    <source>
        <dbReference type="PROSITE" id="PS50970"/>
    </source>
</evidence>
<dbReference type="GO" id="GO:0009086">
    <property type="term" value="P:methionine biosynthetic process"/>
    <property type="evidence" value="ECO:0007669"/>
    <property type="project" value="InterPro"/>
</dbReference>